<dbReference type="Pfam" id="PF12389">
    <property type="entry name" value="Peptidase_M73"/>
    <property type="match status" value="1"/>
</dbReference>
<sequence>MSKKKIVSLLAATAVVVSVAGGTLAWFTSEYSVSNSFTTGKVGVEIEEQNFEDEIAEHWLPGTEVNKEVKMINTQKTDALVKTTITIKVQNAEELKDQLKEMVQLKYVDESLATDKIEKGEKWAKGNETEVVVNDDKSISYKIEYYYLDKIRKYQETAKLLDSVKLSEKAGNEWANKKIVIDVKADAVQAKNAAYTSWEDLKNEDILKVYDKISPKAKQN</sequence>
<evidence type="ECO:0000313" key="1">
    <source>
        <dbReference type="EMBL" id="MBX7289924.1"/>
    </source>
</evidence>
<dbReference type="RefSeq" id="WP_021874780.1">
    <property type="nucleotide sequence ID" value="NZ_CP018624.1"/>
</dbReference>
<evidence type="ECO:0000313" key="2">
    <source>
        <dbReference type="Proteomes" id="UP000775179"/>
    </source>
</evidence>
<dbReference type="KEGG" id="cchv:BTM20_02860"/>
<proteinExistence type="predicted"/>
<dbReference type="InterPro" id="IPR023833">
    <property type="entry name" value="Signal_pept_SipW-depend-type"/>
</dbReference>
<dbReference type="EMBL" id="JAIFTX010000004">
    <property type="protein sequence ID" value="MBX7289924.1"/>
    <property type="molecule type" value="Genomic_DNA"/>
</dbReference>
<dbReference type="NCBIfam" id="TIGR04088">
    <property type="entry name" value="cognate_SipW"/>
    <property type="match status" value="1"/>
</dbReference>
<organism evidence="1 2">
    <name type="scientific">Clostridium chauvoei</name>
    <dbReference type="NCBI Taxonomy" id="46867"/>
    <lineage>
        <taxon>Bacteria</taxon>
        <taxon>Bacillati</taxon>
        <taxon>Bacillota</taxon>
        <taxon>Clostridia</taxon>
        <taxon>Eubacteriales</taxon>
        <taxon>Clostridiaceae</taxon>
        <taxon>Clostridium</taxon>
    </lineage>
</organism>
<comment type="caution">
    <text evidence="1">The sequence shown here is derived from an EMBL/GenBank/DDBJ whole genome shotgun (WGS) entry which is preliminary data.</text>
</comment>
<dbReference type="NCBIfam" id="TIGR04090">
    <property type="entry name" value="exp_by_SipW_IV"/>
    <property type="match status" value="1"/>
</dbReference>
<protein>
    <submittedName>
        <fullName evidence="1">BsaA family SipW-dependent biofilm matrix protein</fullName>
    </submittedName>
</protein>
<dbReference type="InterPro" id="IPR022121">
    <property type="entry name" value="Peptidase_M73_camelysin"/>
</dbReference>
<name>A0ABD4REQ4_9CLOT</name>
<gene>
    <name evidence="1" type="ORF">K4H94_02515</name>
</gene>
<accession>A0ABD4REQ4</accession>
<dbReference type="AlphaFoldDB" id="A0ABD4REQ4"/>
<reference evidence="1 2" key="1">
    <citation type="submission" date="2021-08" db="EMBL/GenBank/DDBJ databases">
        <title>Genome sequence analysis of Clostridium chauvoei strains of European origin and evaluation of typing options for outbreak investigations.</title>
        <authorList>
            <person name="Abdel-Glil M."/>
            <person name="Thomas P."/>
            <person name="Seyboldt C."/>
        </authorList>
    </citation>
    <scope>NUCLEOTIDE SEQUENCE [LARGE SCALE GENOMIC DNA]</scope>
    <source>
        <strain evidence="1 2">S0260-09</strain>
    </source>
</reference>
<dbReference type="InterPro" id="IPR024008">
    <property type="entry name" value="BsaA"/>
</dbReference>
<dbReference type="GeneID" id="66300792"/>
<dbReference type="Proteomes" id="UP000775179">
    <property type="component" value="Unassembled WGS sequence"/>
</dbReference>